<feature type="domain" description="HTH lysR-type" evidence="5">
    <location>
        <begin position="4"/>
        <end position="60"/>
    </location>
</feature>
<dbReference type="Gene3D" id="3.40.190.290">
    <property type="match status" value="1"/>
</dbReference>
<dbReference type="InterPro" id="IPR036390">
    <property type="entry name" value="WH_DNA-bd_sf"/>
</dbReference>
<dbReference type="NCBIfam" id="TIGR03298">
    <property type="entry name" value="argP"/>
    <property type="match status" value="1"/>
</dbReference>
<reference evidence="7" key="1">
    <citation type="submission" date="2023-09" db="EMBL/GenBank/DDBJ databases">
        <authorList>
            <person name="Li S."/>
            <person name="Li X."/>
            <person name="Zhang C."/>
            <person name="Zhao Z."/>
        </authorList>
    </citation>
    <scope>NUCLEOTIDE SEQUENCE [LARGE SCALE GENOMIC DNA]</scope>
    <source>
        <strain evidence="7">SQ345</strain>
    </source>
</reference>
<keyword evidence="3" id="KW-0238">DNA-binding</keyword>
<sequence>MRPLDYKLIHALDTVLTEQSFESAALALNITQSAISQRIKQLEQLVAKPVLIRSQPLQATTTGQKLLAHFRKVRQLEYDLAGDIMPDSAPSSIPISIAVNADTLASWFIEALTPLLKTQPIELNIQVTNEVDTQKLLKKGEVLAAISSQKQSFSGVKVEYIGTLDYILCANQDYINKYFKGGLTIENLNKAPCIDYDQRDKMHSDYLKKHFAIEQAIYPCHRIRSSEVVVTMALAGLAYALIPTTQADEHLASGALINLAPDKHLKMPLYWHSWALERGVQKLITKTIGDYGRSHFNQCEKYLDANRKTINSNQ</sequence>
<protein>
    <submittedName>
        <fullName evidence="6">LysR family transcriptional regulator ArgP</fullName>
    </submittedName>
</protein>
<dbReference type="RefSeq" id="WP_348386854.1">
    <property type="nucleotide sequence ID" value="NZ_CP134146.1"/>
</dbReference>
<dbReference type="SUPFAM" id="SSF53850">
    <property type="entry name" value="Periplasmic binding protein-like II"/>
    <property type="match status" value="1"/>
</dbReference>
<keyword evidence="2" id="KW-0805">Transcription regulation</keyword>
<dbReference type="Pfam" id="PF00126">
    <property type="entry name" value="HTH_1"/>
    <property type="match status" value="1"/>
</dbReference>
<dbReference type="PANTHER" id="PTHR30579">
    <property type="entry name" value="TRANSCRIPTIONAL REGULATOR"/>
    <property type="match status" value="1"/>
</dbReference>
<dbReference type="Proteomes" id="UP001248581">
    <property type="component" value="Chromosome"/>
</dbReference>
<dbReference type="NCBIfam" id="NF002964">
    <property type="entry name" value="PRK03635.1"/>
    <property type="match status" value="1"/>
</dbReference>
<comment type="similarity">
    <text evidence="1">Belongs to the LysR transcriptional regulatory family.</text>
</comment>
<keyword evidence="7" id="KW-1185">Reference proteome</keyword>
<organism evidence="6 7">
    <name type="scientific">Thalassotalea nanhaiensis</name>
    <dbReference type="NCBI Taxonomy" id="3065648"/>
    <lineage>
        <taxon>Bacteria</taxon>
        <taxon>Pseudomonadati</taxon>
        <taxon>Pseudomonadota</taxon>
        <taxon>Gammaproteobacteria</taxon>
        <taxon>Alteromonadales</taxon>
        <taxon>Colwelliaceae</taxon>
        <taxon>Thalassotalea</taxon>
    </lineage>
</organism>
<evidence type="ECO:0000259" key="5">
    <source>
        <dbReference type="PROSITE" id="PS50931"/>
    </source>
</evidence>
<name>A0ABY9TG50_9GAMM</name>
<dbReference type="InterPro" id="IPR005119">
    <property type="entry name" value="LysR_subst-bd"/>
</dbReference>
<evidence type="ECO:0000313" key="7">
    <source>
        <dbReference type="Proteomes" id="UP001248581"/>
    </source>
</evidence>
<evidence type="ECO:0000256" key="1">
    <source>
        <dbReference type="ARBA" id="ARBA00009437"/>
    </source>
</evidence>
<evidence type="ECO:0000256" key="3">
    <source>
        <dbReference type="ARBA" id="ARBA00023125"/>
    </source>
</evidence>
<keyword evidence="4" id="KW-0804">Transcription</keyword>
<dbReference type="Pfam" id="PF03466">
    <property type="entry name" value="LysR_substrate"/>
    <property type="match status" value="1"/>
</dbReference>
<proteinExistence type="inferred from homology"/>
<gene>
    <name evidence="6" type="ORF">RI845_14355</name>
</gene>
<evidence type="ECO:0000313" key="6">
    <source>
        <dbReference type="EMBL" id="WNC67695.1"/>
    </source>
</evidence>
<dbReference type="InterPro" id="IPR050176">
    <property type="entry name" value="LTTR"/>
</dbReference>
<dbReference type="SUPFAM" id="SSF46785">
    <property type="entry name" value="Winged helix' DNA-binding domain"/>
    <property type="match status" value="1"/>
</dbReference>
<evidence type="ECO:0000256" key="4">
    <source>
        <dbReference type="ARBA" id="ARBA00023163"/>
    </source>
</evidence>
<dbReference type="EMBL" id="CP134146">
    <property type="protein sequence ID" value="WNC67695.1"/>
    <property type="molecule type" value="Genomic_DNA"/>
</dbReference>
<dbReference type="PRINTS" id="PR00039">
    <property type="entry name" value="HTHLYSR"/>
</dbReference>
<dbReference type="PANTHER" id="PTHR30579:SF2">
    <property type="entry name" value="HTH-TYPE TRANSCRIPTIONAL REGULATOR ARGP"/>
    <property type="match status" value="1"/>
</dbReference>
<dbReference type="Gene3D" id="1.10.10.10">
    <property type="entry name" value="Winged helix-like DNA-binding domain superfamily/Winged helix DNA-binding domain"/>
    <property type="match status" value="1"/>
</dbReference>
<dbReference type="InterPro" id="IPR036388">
    <property type="entry name" value="WH-like_DNA-bd_sf"/>
</dbReference>
<dbReference type="InterPro" id="IPR000847">
    <property type="entry name" value="LysR_HTH_N"/>
</dbReference>
<accession>A0ABY9TG50</accession>
<dbReference type="PROSITE" id="PS50931">
    <property type="entry name" value="HTH_LYSR"/>
    <property type="match status" value="1"/>
</dbReference>
<dbReference type="InterPro" id="IPR017685">
    <property type="entry name" value="ArgP"/>
</dbReference>
<evidence type="ECO:0000256" key="2">
    <source>
        <dbReference type="ARBA" id="ARBA00023015"/>
    </source>
</evidence>